<organism evidence="3 4">
    <name type="scientific">Symbiodinium microadriaticum</name>
    <name type="common">Dinoflagellate</name>
    <name type="synonym">Zooxanthella microadriatica</name>
    <dbReference type="NCBI Taxonomy" id="2951"/>
    <lineage>
        <taxon>Eukaryota</taxon>
        <taxon>Sar</taxon>
        <taxon>Alveolata</taxon>
        <taxon>Dinophyceae</taxon>
        <taxon>Suessiales</taxon>
        <taxon>Symbiodiniaceae</taxon>
        <taxon>Symbiodinium</taxon>
    </lineage>
</organism>
<dbReference type="EMBL" id="LSRX01001779">
    <property type="protein sequence ID" value="OLP77378.1"/>
    <property type="molecule type" value="Genomic_DNA"/>
</dbReference>
<dbReference type="OrthoDB" id="424248at2759"/>
<sequence>MKLAPHFCQLVRVKNFDLPLAQLIALRKNSQAADAKFKEKRAAASLPGRHVHEKLDITVFKQKTSYADFYEDAECFTLDEYLSLNNVDPDTFPTEGHKIAFIEEANQSGEGIDDSQELRGLIIQNDDELLVAVRDGKKRVMTFDTKGAATASYKGESKEIQDIKSRMPTRGQMEQNRMRYSGKVGGDADSTCPEKSGSEDEDMGFFSFRHSRSGSSREDANSRSRSLRRSFQMPGHRGRSRSKSLDRESSMDIRSRSRSQALESRRSPAEDFQEQDLDGLTQPDPVEEPAAAVEKEVPKQPSGKGKGRGKAKAAANKGSSRVQKIVNKAQQLFDSKQTQLSDNNLWSAKTKTRMVQQGAQALEDTAANLMPHGEDDESAKQLIGDMLAFAEAAKKKYELFSRLRAGLATWPDSDLSLTQEDSWYHTVSQPMAGNGLPVADVVYIHSRSVRDVTVLMNPVFNIFVLGDDPRWPPSPPATVEPRPEDERHCSSSDEPDSDGESPPGSDSDDHLERHQKKRKKTKKDKKLKKDKKKTLRAPKKQHQGGEGTRQRWHRSFKATLSCGVHIDIGDPRDIDVGIFNLVDGNERSLLVSLAPSMVAEILVSNTREVLKGLEKDEGSSYAFFQMLANDMTEPAAINMSIYADSFRNKSTAPGTARAVGGLQQQLLNMFWDRLFRIKDVACVRAQMESLPVSTLDLPKLPANYEPDAVVMQGDAKYCAMVTFEIEVVRSMTVPFAEESAALKLWSAVANASKRCLSMESILQRCASATQVATKAKDAITDVAAFLEWASNESLVDELLAVRTPLESAEEMMAEADVPADLRNAKSVVAELVNSFGNTAMELYAETVVDAAPCTADAVQARKNVIEGRPLFLGLWKLMRSYDTDAKAWMDVNENLAKCYASATSEVMQLLSNVAAVEHSLDAASFKAAATSVHKIQQSKAQQVVCAATQSEQQGDMEQEKIDVPSCLQILATKMFATIAALKDRPAEWFKALVRAQKHGEILGWDASTRSQLGFAVEKLVRGFVLVDDFLGKKKSVPFAENKWYTKASVRESATAISDLSALAAENSEANELPGVQDALTALTARATGTVESLVHDMRKIKDDIRAVYDDTCALVKDVDGMDEDSSDFPETLRAIVDKYNQSGSPMQDCTRGALELKKLEDVAEAFRTWSKDFPECVTAVIKHLSEQLSAAPTSSQALCGVYQTMAMEIVVRASAVPAEDTEEAGLKVDQVQKDAQGLGKFMSGQLMLSKKEIAGKIQFRLEKVIKSGKDAKTGGKGKNKGAMPPPATTPTRHGFDLSKLVMGCDFRRSIYARMCGNAMSVPVIGALLLAVLMTTGLRDEYKYPRLHFRAISAAAEQEVPDDDDDDVLSDNMSEPDAESDEL</sequence>
<dbReference type="Proteomes" id="UP000186817">
    <property type="component" value="Unassembled WGS sequence"/>
</dbReference>
<feature type="transmembrane region" description="Helical" evidence="2">
    <location>
        <begin position="1318"/>
        <end position="1337"/>
    </location>
</feature>
<reference evidence="3 4" key="1">
    <citation type="submission" date="2016-02" db="EMBL/GenBank/DDBJ databases">
        <title>Genome analysis of coral dinoflagellate symbionts highlights evolutionary adaptations to a symbiotic lifestyle.</title>
        <authorList>
            <person name="Aranda M."/>
            <person name="Li Y."/>
            <person name="Liew Y.J."/>
            <person name="Baumgarten S."/>
            <person name="Simakov O."/>
            <person name="Wilson M."/>
            <person name="Piel J."/>
            <person name="Ashoor H."/>
            <person name="Bougouffa S."/>
            <person name="Bajic V.B."/>
            <person name="Ryu T."/>
            <person name="Ravasi T."/>
            <person name="Bayer T."/>
            <person name="Micklem G."/>
            <person name="Kim H."/>
            <person name="Bhak J."/>
            <person name="Lajeunesse T.C."/>
            <person name="Voolstra C.R."/>
        </authorList>
    </citation>
    <scope>NUCLEOTIDE SEQUENCE [LARGE SCALE GENOMIC DNA]</scope>
    <source>
        <strain evidence="3 4">CCMP2467</strain>
    </source>
</reference>
<proteinExistence type="predicted"/>
<protein>
    <submittedName>
        <fullName evidence="3">Uncharacterized protein</fullName>
    </submittedName>
</protein>
<evidence type="ECO:0000256" key="2">
    <source>
        <dbReference type="SAM" id="Phobius"/>
    </source>
</evidence>
<keyword evidence="2" id="KW-0472">Membrane</keyword>
<keyword evidence="4" id="KW-1185">Reference proteome</keyword>
<evidence type="ECO:0000313" key="4">
    <source>
        <dbReference type="Proteomes" id="UP000186817"/>
    </source>
</evidence>
<feature type="region of interest" description="Disordered" evidence="1">
    <location>
        <begin position="1354"/>
        <end position="1382"/>
    </location>
</feature>
<feature type="region of interest" description="Disordered" evidence="1">
    <location>
        <begin position="1269"/>
        <end position="1294"/>
    </location>
</feature>
<feature type="region of interest" description="Disordered" evidence="1">
    <location>
        <begin position="465"/>
        <end position="552"/>
    </location>
</feature>
<feature type="compositionally biased region" description="Basic and acidic residues" evidence="1">
    <location>
        <begin position="243"/>
        <end position="255"/>
    </location>
</feature>
<keyword evidence="2" id="KW-0812">Transmembrane</keyword>
<feature type="compositionally biased region" description="Basic and acidic residues" evidence="1">
    <location>
        <begin position="481"/>
        <end position="491"/>
    </location>
</feature>
<gene>
    <name evidence="3" type="ORF">AK812_SmicGene42564</name>
</gene>
<accession>A0A1Q9C380</accession>
<comment type="caution">
    <text evidence="3">The sequence shown here is derived from an EMBL/GenBank/DDBJ whole genome shotgun (WGS) entry which is preliminary data.</text>
</comment>
<keyword evidence="2" id="KW-1133">Transmembrane helix</keyword>
<feature type="region of interest" description="Disordered" evidence="1">
    <location>
        <begin position="150"/>
        <end position="322"/>
    </location>
</feature>
<name>A0A1Q9C380_SYMMI</name>
<evidence type="ECO:0000313" key="3">
    <source>
        <dbReference type="EMBL" id="OLP77378.1"/>
    </source>
</evidence>
<feature type="compositionally biased region" description="Basic and acidic residues" evidence="1">
    <location>
        <begin position="155"/>
        <end position="165"/>
    </location>
</feature>
<feature type="compositionally biased region" description="Acidic residues" evidence="1">
    <location>
        <begin position="1358"/>
        <end position="1382"/>
    </location>
</feature>
<feature type="compositionally biased region" description="Basic residues" evidence="1">
    <location>
        <begin position="513"/>
        <end position="542"/>
    </location>
</feature>
<evidence type="ECO:0000256" key="1">
    <source>
        <dbReference type="SAM" id="MobiDB-lite"/>
    </source>
</evidence>